<name>A0ABS6DPF0_9MOLU</name>
<dbReference type="InterPro" id="IPR002625">
    <property type="entry name" value="Smr_dom"/>
</dbReference>
<dbReference type="Proteomes" id="UP000718793">
    <property type="component" value="Unassembled WGS sequence"/>
</dbReference>
<proteinExistence type="predicted"/>
<evidence type="ECO:0000313" key="3">
    <source>
        <dbReference type="Proteomes" id="UP000718793"/>
    </source>
</evidence>
<dbReference type="PROSITE" id="PS50828">
    <property type="entry name" value="SMR"/>
    <property type="match status" value="1"/>
</dbReference>
<reference evidence="2" key="1">
    <citation type="submission" date="2021-06" db="EMBL/GenBank/DDBJ databases">
        <title>Novel Mycoplasma species detected in California sea lions (Zalophus californianus) from the USA.</title>
        <authorList>
            <person name="Volokhov D.V."/>
            <person name="Furtak V.A."/>
            <person name="Zagorodnyaya T.A."/>
        </authorList>
    </citation>
    <scope>NUCLEOTIDE SEQUENCE [LARGE SCALE GENOMIC DNA]</scope>
    <source>
        <strain evidence="2">CSL 5346</strain>
    </source>
</reference>
<organism evidence="2 3">
    <name type="scientific">Mycoplasma zalophi</name>
    <dbReference type="NCBI Taxonomy" id="191287"/>
    <lineage>
        <taxon>Bacteria</taxon>
        <taxon>Bacillati</taxon>
        <taxon>Mycoplasmatota</taxon>
        <taxon>Mollicutes</taxon>
        <taxon>Mycoplasmataceae</taxon>
        <taxon>Mycoplasma</taxon>
    </lineage>
</organism>
<dbReference type="EMBL" id="JAHMHH010000001">
    <property type="protein sequence ID" value="MBU4692018.1"/>
    <property type="molecule type" value="Genomic_DNA"/>
</dbReference>
<evidence type="ECO:0000313" key="2">
    <source>
        <dbReference type="EMBL" id="MBU4692018.1"/>
    </source>
</evidence>
<gene>
    <name evidence="2" type="ORF">KQ875_00185</name>
</gene>
<dbReference type="Pfam" id="PF01713">
    <property type="entry name" value="Smr"/>
    <property type="match status" value="1"/>
</dbReference>
<accession>A0ABS6DPF0</accession>
<evidence type="ECO:0000259" key="1">
    <source>
        <dbReference type="PROSITE" id="PS50828"/>
    </source>
</evidence>
<sequence length="79" mass="8945">MNVRVIDLHGYTVQKATAAVLNALFEFNNDDYTRSLEIITGNGTGSLKLLVADILDKEGYYWKYNNSQQSSIIVLKNKF</sequence>
<comment type="caution">
    <text evidence="2">The sequence shown here is derived from an EMBL/GenBank/DDBJ whole genome shotgun (WGS) entry which is preliminary data.</text>
</comment>
<keyword evidence="3" id="KW-1185">Reference proteome</keyword>
<feature type="domain" description="Smr" evidence="1">
    <location>
        <begin position="6"/>
        <end position="77"/>
    </location>
</feature>
<protein>
    <submittedName>
        <fullName evidence="2">Smr/MutS family protein</fullName>
    </submittedName>
</protein>